<dbReference type="PROSITE" id="PS00012">
    <property type="entry name" value="PHOSPHOPANTETHEINE"/>
    <property type="match status" value="1"/>
</dbReference>
<evidence type="ECO:0000256" key="1">
    <source>
        <dbReference type="ARBA" id="ARBA00022450"/>
    </source>
</evidence>
<evidence type="ECO:0000256" key="2">
    <source>
        <dbReference type="ARBA" id="ARBA00022553"/>
    </source>
</evidence>
<dbReference type="EMBL" id="UXAW01000114">
    <property type="protein sequence ID" value="VDC33364.1"/>
    <property type="molecule type" value="Genomic_DNA"/>
</dbReference>
<dbReference type="Pfam" id="PF00550">
    <property type="entry name" value="PP-binding"/>
    <property type="match status" value="1"/>
</dbReference>
<dbReference type="InterPro" id="IPR006162">
    <property type="entry name" value="Ppantetheine_attach_site"/>
</dbReference>
<dbReference type="Gene3D" id="1.10.1200.10">
    <property type="entry name" value="ACP-like"/>
    <property type="match status" value="1"/>
</dbReference>
<evidence type="ECO:0000313" key="4">
    <source>
        <dbReference type="EMBL" id="VDC33364.1"/>
    </source>
</evidence>
<reference evidence="4 5" key="1">
    <citation type="submission" date="2018-11" db="EMBL/GenBank/DDBJ databases">
        <authorList>
            <person name="Criscuolo A."/>
        </authorList>
    </citation>
    <scope>NUCLEOTIDE SEQUENCE [LARGE SCALE GENOMIC DNA]</scope>
    <source>
        <strain evidence="4">ACIP111625</strain>
    </source>
</reference>
<protein>
    <submittedName>
        <fullName evidence="4">Acyl carrier protein</fullName>
    </submittedName>
</protein>
<sequence length="86" mass="8683">MTVAERVIALIAARALADPAAITPGMTVESLGLDSLGLVEAVFTIEEAFDITVPFTPNEDGPGGFDVSTVGAIIRGVEGLIAAKAA</sequence>
<dbReference type="RefSeq" id="WP_124088475.1">
    <property type="nucleotide sequence ID" value="NZ_UXAW01000114.1"/>
</dbReference>
<feature type="domain" description="Carrier" evidence="3">
    <location>
        <begin position="1"/>
        <end position="81"/>
    </location>
</feature>
<name>A0A3P5XYV8_9RHOB</name>
<gene>
    <name evidence="4" type="primary">acpP_2</name>
    <name evidence="4" type="ORF">XINFAN_03793</name>
</gene>
<dbReference type="InterPro" id="IPR009081">
    <property type="entry name" value="PP-bd_ACP"/>
</dbReference>
<proteinExistence type="predicted"/>
<dbReference type="PROSITE" id="PS50075">
    <property type="entry name" value="CARRIER"/>
    <property type="match status" value="1"/>
</dbReference>
<dbReference type="InterPro" id="IPR036736">
    <property type="entry name" value="ACP-like_sf"/>
</dbReference>
<evidence type="ECO:0000313" key="5">
    <source>
        <dbReference type="Proteomes" id="UP000277498"/>
    </source>
</evidence>
<dbReference type="AlphaFoldDB" id="A0A3P5XYV8"/>
<keyword evidence="1" id="KW-0596">Phosphopantetheine</keyword>
<keyword evidence="2" id="KW-0597">Phosphoprotein</keyword>
<evidence type="ECO:0000259" key="3">
    <source>
        <dbReference type="PROSITE" id="PS50075"/>
    </source>
</evidence>
<accession>A0A3P5XYV8</accession>
<dbReference type="SUPFAM" id="SSF47336">
    <property type="entry name" value="ACP-like"/>
    <property type="match status" value="1"/>
</dbReference>
<keyword evidence="5" id="KW-1185">Reference proteome</keyword>
<organism evidence="4 5">
    <name type="scientific">Pseudogemmobacter humi</name>
    <dbReference type="NCBI Taxonomy" id="2483812"/>
    <lineage>
        <taxon>Bacteria</taxon>
        <taxon>Pseudomonadati</taxon>
        <taxon>Pseudomonadota</taxon>
        <taxon>Alphaproteobacteria</taxon>
        <taxon>Rhodobacterales</taxon>
        <taxon>Paracoccaceae</taxon>
        <taxon>Pseudogemmobacter</taxon>
    </lineage>
</organism>
<dbReference type="OrthoDB" id="9806381at2"/>
<dbReference type="Proteomes" id="UP000277498">
    <property type="component" value="Unassembled WGS sequence"/>
</dbReference>